<keyword evidence="1" id="KW-0472">Membrane</keyword>
<feature type="transmembrane region" description="Helical" evidence="1">
    <location>
        <begin position="148"/>
        <end position="165"/>
    </location>
</feature>
<feature type="transmembrane region" description="Helical" evidence="1">
    <location>
        <begin position="12"/>
        <end position="32"/>
    </location>
</feature>
<feature type="transmembrane region" description="Helical" evidence="1">
    <location>
        <begin position="191"/>
        <end position="211"/>
    </location>
</feature>
<feature type="transmembrane region" description="Helical" evidence="1">
    <location>
        <begin position="217"/>
        <end position="233"/>
    </location>
</feature>
<organism evidence="2 3">
    <name type="scientific">Blautia hansenii</name>
    <name type="common">Ruminococcus hansenii</name>
    <dbReference type="NCBI Taxonomy" id="1322"/>
    <lineage>
        <taxon>Bacteria</taxon>
        <taxon>Bacillati</taxon>
        <taxon>Bacillota</taxon>
        <taxon>Clostridia</taxon>
        <taxon>Lachnospirales</taxon>
        <taxon>Lachnospiraceae</taxon>
        <taxon>Blautia</taxon>
    </lineage>
</organism>
<name>A0ABX2I2T1_BLAHA</name>
<feature type="transmembrane region" description="Helical" evidence="1">
    <location>
        <begin position="400"/>
        <end position="422"/>
    </location>
</feature>
<feature type="transmembrane region" description="Helical" evidence="1">
    <location>
        <begin position="450"/>
        <end position="470"/>
    </location>
</feature>
<proteinExistence type="predicted"/>
<evidence type="ECO:0000313" key="2">
    <source>
        <dbReference type="EMBL" id="NSJ84722.1"/>
    </source>
</evidence>
<feature type="transmembrane region" description="Helical" evidence="1">
    <location>
        <begin position="124"/>
        <end position="142"/>
    </location>
</feature>
<gene>
    <name evidence="2" type="ORF">G5A70_00675</name>
</gene>
<feature type="transmembrane region" description="Helical" evidence="1">
    <location>
        <begin position="370"/>
        <end position="388"/>
    </location>
</feature>
<accession>A0ABX2I2T1</accession>
<evidence type="ECO:0000256" key="1">
    <source>
        <dbReference type="SAM" id="Phobius"/>
    </source>
</evidence>
<feature type="transmembrane region" description="Helical" evidence="1">
    <location>
        <begin position="90"/>
        <end position="112"/>
    </location>
</feature>
<feature type="transmembrane region" description="Helical" evidence="1">
    <location>
        <begin position="254"/>
        <end position="281"/>
    </location>
</feature>
<keyword evidence="1" id="KW-0812">Transmembrane</keyword>
<keyword evidence="1" id="KW-1133">Transmembrane helix</keyword>
<comment type="caution">
    <text evidence="2">The sequence shown here is derived from an EMBL/GenBank/DDBJ whole genome shotgun (WGS) entry which is preliminary data.</text>
</comment>
<protein>
    <recommendedName>
        <fullName evidence="4">Glycosyltransferase RgtA/B/C/D-like domain-containing protein</fullName>
    </recommendedName>
</protein>
<dbReference type="RefSeq" id="WP_173747201.1">
    <property type="nucleotide sequence ID" value="NZ_JAAITA010000001.1"/>
</dbReference>
<keyword evidence="3" id="KW-1185">Reference proteome</keyword>
<dbReference type="EMBL" id="JAAITA010000001">
    <property type="protein sequence ID" value="NSJ84722.1"/>
    <property type="molecule type" value="Genomic_DNA"/>
</dbReference>
<sequence length="954" mass="108710">MVKLKSIENKKLHTAEYLMISFLICLLPRLFFLKDVYPLSVTGDETFMFMPAATWAGLDWSGNAESYRYYGYGFVALLTPLFKGIENPIILYRIIVGCMILFQALVGPVSYYIMKRYFAMKNSLPTTAVSVACSYLVFLRAVYAYNEFIYDLFVWLIVWCLLELLRNQNHKGKKAVFTGVLMLLLVYEMTIHSRAVALWIALAVTVIFYLWVYRKCILSIPVTLILGSIGYFFSQKGIDYIVNMFTNAASNSEIGNTSVSFSISSIFSSAKAGIGWLYIVLGQVNSMLLVTGGVAILGAIVSCHMLWKSLLRKKEIVEGLEIQKNYFLVFSFGLAATAITILGQAFSWLPGVIQTIETGQATDGMRAVTYLRYYGIYFVPVLMLGIVWSVQNKNKVKSYLFPAGLITLILEGFWTVFILPYISDFNGTSWDSNVFSLTNGWEDTIRIRTYLPAVLIAIVFLAVFCMLFIWEKQMGSIVLLCALLIYSYGFNCIYHEGERGQINYTYANKSYEVFQNLKTEVRPEELYVDNTFFPETGQSLVSQCQFMLKEEKIVVGIPRNTEKTAIFITCDPREKTALLRNDFLCVQLDENEYWYVKGEKLQNALEGMGIELNTYLKNTAKIPLTMVSSDVKITGNGFAYMDSNGEEGNFLYGYSIPFSGGVLDFEIDMEAFSWENDVLGSLQIWKNGSLFQEEVIRSEEIDEDGHLKLQMEIETGEAESIEPRIYLNYGSYIRLNELSFERKSDKYAIGQEALETISKVLKEQIQEGSDLGYYVKSFADGGKLTKLEEKIGRPVLKTQSADVDALLAAETRENLLDLSGDYTLQERIAYYDIWVKKSIQEKSGYSNQYGILADLLRDEKGDFFQLKSGIQLPAGDYKITHILSENLEQTEAKVQIYCYGEVKEEKQLLMRKSEEATVMQYQIKVPEDSEWEFVLQLQETCPYTEKIFIQKVVK</sequence>
<feature type="transmembrane region" description="Helical" evidence="1">
    <location>
        <begin position="477"/>
        <end position="497"/>
    </location>
</feature>
<dbReference type="Proteomes" id="UP000822142">
    <property type="component" value="Unassembled WGS sequence"/>
</dbReference>
<evidence type="ECO:0008006" key="4">
    <source>
        <dbReference type="Google" id="ProtNLM"/>
    </source>
</evidence>
<evidence type="ECO:0000313" key="3">
    <source>
        <dbReference type="Proteomes" id="UP000822142"/>
    </source>
</evidence>
<feature type="transmembrane region" description="Helical" evidence="1">
    <location>
        <begin position="287"/>
        <end position="307"/>
    </location>
</feature>
<reference evidence="2 3" key="1">
    <citation type="journal article" date="2020" name="Cell Host Microbe">
        <title>Functional and Genomic Variation between Human-Derived Isolates of Lachnospiraceae Reveals Inter- and Intra-Species Diversity.</title>
        <authorList>
            <person name="Sorbara M.T."/>
            <person name="Littmann E.R."/>
            <person name="Fontana E."/>
            <person name="Moody T.U."/>
            <person name="Kohout C.E."/>
            <person name="Gjonbalaj M."/>
            <person name="Eaton V."/>
            <person name="Seok R."/>
            <person name="Leiner I.M."/>
            <person name="Pamer E.G."/>
        </authorList>
    </citation>
    <scope>NUCLEOTIDE SEQUENCE [LARGE SCALE GENOMIC DNA]</scope>
    <source>
        <strain evidence="2 3">MSK.15.26</strain>
    </source>
</reference>
<feature type="transmembrane region" description="Helical" evidence="1">
    <location>
        <begin position="327"/>
        <end position="350"/>
    </location>
</feature>